<dbReference type="AlphaFoldDB" id="A0A227NXA0"/>
<dbReference type="InterPro" id="IPR009097">
    <property type="entry name" value="Cyclic_Pdiesterase"/>
</dbReference>
<name>A0A227NXA0_9FLAO</name>
<dbReference type="SUPFAM" id="SSF55144">
    <property type="entry name" value="LigT-like"/>
    <property type="match status" value="1"/>
</dbReference>
<sequence>MDLTEHYKQLYKTSSEAILAGNYNVDTQINDASDSRFGITLLIRPSESIKANIQLFLEELKAIDPNQYYYPDSDLHITVMSIISCYKDFTLDKINIRDYTDVIQQSLVHLDKIKIEFRGVTASPSAVMIQGFPTNKSLDNFRNKLRENFRKSALQQSIDSRYAIATAHSTVLRFQEKIQDSAKLIQVVEKFRDYNFGEFTVENLELVYNDWYQRESNTIHLAKFMI</sequence>
<accession>A0A227NXA0</accession>
<organism evidence="1 2">
    <name type="scientific">Flavobacterium araucananum</name>
    <dbReference type="NCBI Taxonomy" id="946678"/>
    <lineage>
        <taxon>Bacteria</taxon>
        <taxon>Pseudomonadati</taxon>
        <taxon>Bacteroidota</taxon>
        <taxon>Flavobacteriia</taxon>
        <taxon>Flavobacteriales</taxon>
        <taxon>Flavobacteriaceae</taxon>
        <taxon>Flavobacterium</taxon>
    </lineage>
</organism>
<dbReference type="Gene3D" id="3.90.1140.10">
    <property type="entry name" value="Cyclic phosphodiesterase"/>
    <property type="match status" value="1"/>
</dbReference>
<dbReference type="RefSeq" id="WP_089480993.1">
    <property type="nucleotide sequence ID" value="NZ_MUGS01000044.1"/>
</dbReference>
<gene>
    <name evidence="1" type="ORF">B0A64_18545</name>
</gene>
<protein>
    <submittedName>
        <fullName evidence="1">Mutarotase</fullName>
    </submittedName>
</protein>
<evidence type="ECO:0000313" key="2">
    <source>
        <dbReference type="Proteomes" id="UP000214684"/>
    </source>
</evidence>
<dbReference type="OrthoDB" id="2326088at2"/>
<proteinExistence type="predicted"/>
<dbReference type="EMBL" id="MUGS01000044">
    <property type="protein sequence ID" value="OXG02269.1"/>
    <property type="molecule type" value="Genomic_DNA"/>
</dbReference>
<evidence type="ECO:0000313" key="1">
    <source>
        <dbReference type="EMBL" id="OXG02269.1"/>
    </source>
</evidence>
<comment type="caution">
    <text evidence="1">The sequence shown here is derived from an EMBL/GenBank/DDBJ whole genome shotgun (WGS) entry which is preliminary data.</text>
</comment>
<reference evidence="1 2" key="1">
    <citation type="submission" date="2016-11" db="EMBL/GenBank/DDBJ databases">
        <title>Whole genomes of Flavobacteriaceae.</title>
        <authorList>
            <person name="Stine C."/>
            <person name="Li C."/>
            <person name="Tadesse D."/>
        </authorList>
    </citation>
    <scope>NUCLEOTIDE SEQUENCE [LARGE SCALE GENOMIC DNA]</scope>
    <source>
        <strain evidence="1 2">DSM 24704</strain>
    </source>
</reference>
<keyword evidence="2" id="KW-1185">Reference proteome</keyword>
<dbReference type="Proteomes" id="UP000214684">
    <property type="component" value="Unassembled WGS sequence"/>
</dbReference>